<proteinExistence type="predicted"/>
<evidence type="ECO:0000313" key="3">
    <source>
        <dbReference type="Proteomes" id="UP000564496"/>
    </source>
</evidence>
<keyword evidence="3" id="KW-1185">Reference proteome</keyword>
<feature type="domain" description="PucR C-terminal helix-turn-helix" evidence="1">
    <location>
        <begin position="490"/>
        <end position="548"/>
    </location>
</feature>
<accession>A0A7Z0DLG7</accession>
<dbReference type="Proteomes" id="UP000564496">
    <property type="component" value="Unassembled WGS sequence"/>
</dbReference>
<dbReference type="Pfam" id="PF13556">
    <property type="entry name" value="HTH_30"/>
    <property type="match status" value="1"/>
</dbReference>
<dbReference type="InterPro" id="IPR051448">
    <property type="entry name" value="CdaR-like_regulators"/>
</dbReference>
<sequence length="568" mass="60248">MIHQGRASLGRVLDNLGSTLLEVACGDADLVEEIRNVVIHDPLDGSPPPRQALVLGVGLQHPADIATLVTDLGDHGAAGLVVRSPVVVDDAVRAAVSATGVPVLGLTSRASWSQLTALLRAQIAEGDVGVSEAETLGGMPSGDLFALANAISTLLDAPITIEDRSSRVLAFSEGQDDADPVRVETILGRQVPDRFARLLEERGVSRDIQRSRTPVHIDPMPYDDEQTTAPKVALAVRAGDEVLGSIWATVKEPLSAKGSQELQEAAKLVALHLLRLRAGADVERRLQADLVATALEGGPGALEAVDRLGLLHRDYLVLALAAGRLPEGADGGGSSAAAAGGRAQRAAEHQRTTDAFAMHLSAVYPRSAAAQINDVAYAIVNVRGDRGSASHRAEHVVGEFLERIGDDTPLLVGIGTLALTRSDLTRSRAAADRALRVLRAGRTGRRVAVIDQVHVDALMLELADLSADRDVPAGPLARLLEHDERKGSNLVETVDTWLNSFGDVTAASAAVFTHANTFRYRLRKVAEVGGVDLDDAEARFALMLQLRLLNQHSFPSTDPRPHTRNPAE</sequence>
<dbReference type="RefSeq" id="WP_179658124.1">
    <property type="nucleotide sequence ID" value="NZ_JACBZR010000001.1"/>
</dbReference>
<comment type="caution">
    <text evidence="2">The sequence shown here is derived from an EMBL/GenBank/DDBJ whole genome shotgun (WGS) entry which is preliminary data.</text>
</comment>
<dbReference type="AlphaFoldDB" id="A0A7Z0DLG7"/>
<gene>
    <name evidence="2" type="ORF">BJ988_002311</name>
</gene>
<organism evidence="2 3">
    <name type="scientific">Nocardioides panzhihuensis</name>
    <dbReference type="NCBI Taxonomy" id="860243"/>
    <lineage>
        <taxon>Bacteria</taxon>
        <taxon>Bacillati</taxon>
        <taxon>Actinomycetota</taxon>
        <taxon>Actinomycetes</taxon>
        <taxon>Propionibacteriales</taxon>
        <taxon>Nocardioidaceae</taxon>
        <taxon>Nocardioides</taxon>
    </lineage>
</organism>
<dbReference type="EMBL" id="JACBZR010000001">
    <property type="protein sequence ID" value="NYI77663.1"/>
    <property type="molecule type" value="Genomic_DNA"/>
</dbReference>
<dbReference type="InterPro" id="IPR025736">
    <property type="entry name" value="PucR_C-HTH_dom"/>
</dbReference>
<name>A0A7Z0DLG7_9ACTN</name>
<evidence type="ECO:0000313" key="2">
    <source>
        <dbReference type="EMBL" id="NYI77663.1"/>
    </source>
</evidence>
<dbReference type="Gene3D" id="1.10.10.2840">
    <property type="entry name" value="PucR C-terminal helix-turn-helix domain"/>
    <property type="match status" value="1"/>
</dbReference>
<protein>
    <recommendedName>
        <fullName evidence="1">PucR C-terminal helix-turn-helix domain-containing protein</fullName>
    </recommendedName>
</protein>
<dbReference type="InterPro" id="IPR042070">
    <property type="entry name" value="PucR_C-HTH_sf"/>
</dbReference>
<reference evidence="2 3" key="1">
    <citation type="submission" date="2020-07" db="EMBL/GenBank/DDBJ databases">
        <title>Sequencing the genomes of 1000 actinobacteria strains.</title>
        <authorList>
            <person name="Klenk H.-P."/>
        </authorList>
    </citation>
    <scope>NUCLEOTIDE SEQUENCE [LARGE SCALE GENOMIC DNA]</scope>
    <source>
        <strain evidence="2 3">DSM 26487</strain>
    </source>
</reference>
<evidence type="ECO:0000259" key="1">
    <source>
        <dbReference type="Pfam" id="PF13556"/>
    </source>
</evidence>
<dbReference type="PANTHER" id="PTHR33744:SF1">
    <property type="entry name" value="DNA-BINDING TRANSCRIPTIONAL ACTIVATOR ADER"/>
    <property type="match status" value="1"/>
</dbReference>
<dbReference type="PANTHER" id="PTHR33744">
    <property type="entry name" value="CARBOHYDRATE DIACID REGULATOR"/>
    <property type="match status" value="1"/>
</dbReference>